<dbReference type="SUPFAM" id="SSF54423">
    <property type="entry name" value="DsbC/DsbG N-terminal domain-like"/>
    <property type="match status" value="1"/>
</dbReference>
<dbReference type="EMBL" id="JAHCVJ010000009">
    <property type="protein sequence ID" value="MBT0666229.1"/>
    <property type="molecule type" value="Genomic_DNA"/>
</dbReference>
<dbReference type="InterPro" id="IPR033954">
    <property type="entry name" value="DiS-bond_Isoase_DsbC/G"/>
</dbReference>
<dbReference type="AlphaFoldDB" id="A0AAW4L4T5"/>
<dbReference type="InterPro" id="IPR012336">
    <property type="entry name" value="Thioredoxin-like_fold"/>
</dbReference>
<dbReference type="Gene3D" id="3.40.30.10">
    <property type="entry name" value="Glutaredoxin"/>
    <property type="match status" value="1"/>
</dbReference>
<dbReference type="Gene3D" id="3.10.450.70">
    <property type="entry name" value="Disulphide bond isomerase, DsbC/G, N-terminal"/>
    <property type="match status" value="1"/>
</dbReference>
<protein>
    <submittedName>
        <fullName evidence="10">DsbC family protein</fullName>
    </submittedName>
</protein>
<evidence type="ECO:0000256" key="3">
    <source>
        <dbReference type="ARBA" id="ARBA00022729"/>
    </source>
</evidence>
<evidence type="ECO:0000256" key="4">
    <source>
        <dbReference type="ARBA" id="ARBA00022764"/>
    </source>
</evidence>
<feature type="domain" description="Disulphide bond isomerase DsbC/G N-terminal" evidence="8">
    <location>
        <begin position="31"/>
        <end position="87"/>
    </location>
</feature>
<keyword evidence="3 7" id="KW-0732">Signal</keyword>
<accession>A0AAW4L4T5</accession>
<dbReference type="InterPro" id="IPR018950">
    <property type="entry name" value="DiS-bond_isomerase_DsbC/G_N"/>
</dbReference>
<feature type="domain" description="Thioredoxin-like fold" evidence="9">
    <location>
        <begin position="114"/>
        <end position="223"/>
    </location>
</feature>
<gene>
    <name evidence="10" type="ORF">KI809_18110</name>
</gene>
<evidence type="ECO:0000256" key="2">
    <source>
        <dbReference type="ARBA" id="ARBA00009813"/>
    </source>
</evidence>
<dbReference type="CDD" id="cd03020">
    <property type="entry name" value="DsbA_DsbC_DsbG"/>
    <property type="match status" value="1"/>
</dbReference>
<comment type="subcellular location">
    <subcellularLocation>
        <location evidence="1">Periplasm</location>
    </subcellularLocation>
</comment>
<dbReference type="GO" id="GO:0042597">
    <property type="term" value="C:periplasmic space"/>
    <property type="evidence" value="ECO:0007669"/>
    <property type="project" value="UniProtKB-SubCell"/>
</dbReference>
<feature type="chain" id="PRO_5043610479" evidence="7">
    <location>
        <begin position="24"/>
        <end position="239"/>
    </location>
</feature>
<comment type="similarity">
    <text evidence="2">Belongs to the thioredoxin family. DsbC subfamily.</text>
</comment>
<feature type="signal peptide" evidence="7">
    <location>
        <begin position="1"/>
        <end position="23"/>
    </location>
</feature>
<proteinExistence type="inferred from homology"/>
<evidence type="ECO:0000256" key="6">
    <source>
        <dbReference type="ARBA" id="ARBA00023284"/>
    </source>
</evidence>
<evidence type="ECO:0000259" key="8">
    <source>
        <dbReference type="Pfam" id="PF10411"/>
    </source>
</evidence>
<dbReference type="InterPro" id="IPR051470">
    <property type="entry name" value="Thiol:disulfide_interchange"/>
</dbReference>
<evidence type="ECO:0000313" key="10">
    <source>
        <dbReference type="EMBL" id="MBT0666229.1"/>
    </source>
</evidence>
<organism evidence="10 11">
    <name type="scientific">Geoanaerobacter pelophilus</name>
    <dbReference type="NCBI Taxonomy" id="60036"/>
    <lineage>
        <taxon>Bacteria</taxon>
        <taxon>Pseudomonadati</taxon>
        <taxon>Thermodesulfobacteriota</taxon>
        <taxon>Desulfuromonadia</taxon>
        <taxon>Geobacterales</taxon>
        <taxon>Geobacteraceae</taxon>
        <taxon>Geoanaerobacter</taxon>
    </lineage>
</organism>
<dbReference type="Pfam" id="PF10411">
    <property type="entry name" value="DsbC_N"/>
    <property type="match status" value="1"/>
</dbReference>
<comment type="caution">
    <text evidence="10">The sequence shown here is derived from an EMBL/GenBank/DDBJ whole genome shotgun (WGS) entry which is preliminary data.</text>
</comment>
<dbReference type="InterPro" id="IPR036249">
    <property type="entry name" value="Thioredoxin-like_sf"/>
</dbReference>
<reference evidence="10 11" key="1">
    <citation type="submission" date="2021-05" db="EMBL/GenBank/DDBJ databases">
        <title>The draft genome of Geobacter pelophilus DSM 12255.</title>
        <authorList>
            <person name="Xu Z."/>
            <person name="Masuda Y."/>
            <person name="Itoh H."/>
            <person name="Senoo K."/>
        </authorList>
    </citation>
    <scope>NUCLEOTIDE SEQUENCE [LARGE SCALE GENOMIC DNA]</scope>
    <source>
        <strain evidence="10 11">DSM 12255</strain>
    </source>
</reference>
<dbReference type="PANTHER" id="PTHR35272:SF3">
    <property type="entry name" value="THIOL:DISULFIDE INTERCHANGE PROTEIN DSBC"/>
    <property type="match status" value="1"/>
</dbReference>
<name>A0AAW4L4T5_9BACT</name>
<evidence type="ECO:0000256" key="7">
    <source>
        <dbReference type="SAM" id="SignalP"/>
    </source>
</evidence>
<dbReference type="Pfam" id="PF13098">
    <property type="entry name" value="Thioredoxin_2"/>
    <property type="match status" value="1"/>
</dbReference>
<evidence type="ECO:0000256" key="5">
    <source>
        <dbReference type="ARBA" id="ARBA00023157"/>
    </source>
</evidence>
<evidence type="ECO:0000259" key="9">
    <source>
        <dbReference type="Pfam" id="PF13098"/>
    </source>
</evidence>
<dbReference type="InterPro" id="IPR009094">
    <property type="entry name" value="DiS-bond_isomerase_DsbC/G_N_sf"/>
</dbReference>
<dbReference type="RefSeq" id="WP_214172997.1">
    <property type="nucleotide sequence ID" value="NZ_JAHCVJ010000009.1"/>
</dbReference>
<keyword evidence="4" id="KW-0574">Periplasm</keyword>
<keyword evidence="6" id="KW-0676">Redox-active center</keyword>
<dbReference type="Proteomes" id="UP000811899">
    <property type="component" value="Unassembled WGS sequence"/>
</dbReference>
<dbReference type="PANTHER" id="PTHR35272">
    <property type="entry name" value="THIOL:DISULFIDE INTERCHANGE PROTEIN DSBC-RELATED"/>
    <property type="match status" value="1"/>
</dbReference>
<dbReference type="SUPFAM" id="SSF52833">
    <property type="entry name" value="Thioredoxin-like"/>
    <property type="match status" value="1"/>
</dbReference>
<keyword evidence="5" id="KW-1015">Disulfide bond</keyword>
<evidence type="ECO:0000256" key="1">
    <source>
        <dbReference type="ARBA" id="ARBA00004418"/>
    </source>
</evidence>
<keyword evidence="11" id="KW-1185">Reference proteome</keyword>
<sequence>MNVSLRILVSWFVMALIAASAVAAPLVVKPETVLRQAFPDLTFESIKETNIAGMYEVVSGQNVLYFFPEKEYLFVGEIYTKDRKTLSAERKKELKENTLKLVKSLPLEKAVKIGSGKNTVIEFTDPDCPYCRKASEFLKKRKDVTRYVFFAPFAHPQAITKIHHILNSKDKAAAYEDMMGGKPSPQGATYSDSVKSLAQEHIALARKLGVQGTPTFFVNGQEVVGADEKKIESLLGTHK</sequence>
<evidence type="ECO:0000313" key="11">
    <source>
        <dbReference type="Proteomes" id="UP000811899"/>
    </source>
</evidence>